<name>A0AB39XR77_9BRAD</name>
<comment type="subunit">
    <text evidence="2">DNA polymerase III contains a core (composed of alpha, epsilon and theta chains) that associates with a tau subunit. This core dimerizes to form the POLIII' complex. PolIII' associates with the gamma complex (composed of gamma, delta, delta', psi and chi chains) and with the beta chain to form the complete DNA polymerase III complex.</text>
</comment>
<feature type="region of interest" description="Disordered" evidence="3">
    <location>
        <begin position="1"/>
        <end position="23"/>
    </location>
</feature>
<proteinExistence type="predicted"/>
<dbReference type="GO" id="GO:0005524">
    <property type="term" value="F:ATP binding"/>
    <property type="evidence" value="ECO:0007669"/>
    <property type="project" value="InterPro"/>
</dbReference>
<dbReference type="InterPro" id="IPR012337">
    <property type="entry name" value="RNaseH-like_sf"/>
</dbReference>
<dbReference type="EMBL" id="CP165734">
    <property type="protein sequence ID" value="XDV60288.1"/>
    <property type="molecule type" value="Genomic_DNA"/>
</dbReference>
<evidence type="ECO:0000256" key="1">
    <source>
        <dbReference type="ARBA" id="ARBA00025483"/>
    </source>
</evidence>
<dbReference type="SUPFAM" id="SSF53098">
    <property type="entry name" value="Ribonuclease H-like"/>
    <property type="match status" value="1"/>
</dbReference>
<dbReference type="InterPro" id="IPR003959">
    <property type="entry name" value="ATPase_AAA_core"/>
</dbReference>
<evidence type="ECO:0000256" key="3">
    <source>
        <dbReference type="SAM" id="MobiDB-lite"/>
    </source>
</evidence>
<keyword evidence="5" id="KW-0540">Nuclease</keyword>
<dbReference type="SUPFAM" id="SSF52540">
    <property type="entry name" value="P-loop containing nucleoside triphosphate hydrolases"/>
    <property type="match status" value="1"/>
</dbReference>
<dbReference type="Gene3D" id="3.40.50.300">
    <property type="entry name" value="P-loop containing nucleotide triphosphate hydrolases"/>
    <property type="match status" value="1"/>
</dbReference>
<dbReference type="GO" id="GO:0045004">
    <property type="term" value="P:DNA replication proofreading"/>
    <property type="evidence" value="ECO:0007669"/>
    <property type="project" value="TreeGrafter"/>
</dbReference>
<feature type="region of interest" description="Disordered" evidence="3">
    <location>
        <begin position="236"/>
        <end position="258"/>
    </location>
</feature>
<keyword evidence="5" id="KW-0269">Exonuclease</keyword>
<dbReference type="SMART" id="SM00479">
    <property type="entry name" value="EXOIII"/>
    <property type="match status" value="1"/>
</dbReference>
<dbReference type="FunFam" id="3.30.420.10:FF:000045">
    <property type="entry name" value="3'-5' exonuclease DinG"/>
    <property type="match status" value="1"/>
</dbReference>
<evidence type="ECO:0000259" key="4">
    <source>
        <dbReference type="SMART" id="SM00479"/>
    </source>
</evidence>
<dbReference type="InterPro" id="IPR036397">
    <property type="entry name" value="RNaseH_sf"/>
</dbReference>
<protein>
    <submittedName>
        <fullName evidence="5">3'-5' exonuclease</fullName>
    </submittedName>
</protein>
<dbReference type="PANTHER" id="PTHR30231">
    <property type="entry name" value="DNA POLYMERASE III SUBUNIT EPSILON"/>
    <property type="match status" value="1"/>
</dbReference>
<dbReference type="RefSeq" id="WP_369725652.1">
    <property type="nucleotide sequence ID" value="NZ_CP165734.1"/>
</dbReference>
<dbReference type="AlphaFoldDB" id="A0AB39XR77"/>
<dbReference type="Pfam" id="PF00004">
    <property type="entry name" value="AAA"/>
    <property type="match status" value="1"/>
</dbReference>
<dbReference type="InterPro" id="IPR027417">
    <property type="entry name" value="P-loop_NTPase"/>
</dbReference>
<feature type="domain" description="Exonuclease" evidence="4">
    <location>
        <begin position="637"/>
        <end position="799"/>
    </location>
</feature>
<dbReference type="PANTHER" id="PTHR30231:SF37">
    <property type="entry name" value="EXODEOXYRIBONUCLEASE 10"/>
    <property type="match status" value="1"/>
</dbReference>
<gene>
    <name evidence="5" type="ORF">AB8Z38_13590</name>
</gene>
<dbReference type="GO" id="GO:0005829">
    <property type="term" value="C:cytosol"/>
    <property type="evidence" value="ECO:0007669"/>
    <property type="project" value="TreeGrafter"/>
</dbReference>
<dbReference type="NCBIfam" id="NF006615">
    <property type="entry name" value="PRK09182.1"/>
    <property type="match status" value="1"/>
</dbReference>
<dbReference type="GO" id="GO:0016887">
    <property type="term" value="F:ATP hydrolysis activity"/>
    <property type="evidence" value="ECO:0007669"/>
    <property type="project" value="InterPro"/>
</dbReference>
<dbReference type="Gene3D" id="3.30.420.10">
    <property type="entry name" value="Ribonuclease H-like superfamily/Ribonuclease H"/>
    <property type="match status" value="1"/>
</dbReference>
<reference evidence="5" key="1">
    <citation type="submission" date="2024-08" db="EMBL/GenBank/DDBJ databases">
        <authorList>
            <person name="Chaddad Z."/>
            <person name="Lamrabet M."/>
            <person name="Bouhnik O."/>
            <person name="Alami S."/>
            <person name="Wipf D."/>
            <person name="Courty P.E."/>
            <person name="Missbah El Idrissi M."/>
        </authorList>
    </citation>
    <scope>NUCLEOTIDE SEQUENCE</scope>
    <source>
        <strain evidence="5">LLZ17</strain>
    </source>
</reference>
<comment type="function">
    <text evidence="1">DNA polymerase III is a complex, multichain enzyme responsible for most of the replicative synthesis in bacteria. The epsilon subunit contain the editing function and is a proofreading 3'-5' exonuclease.</text>
</comment>
<dbReference type="GO" id="GO:0003676">
    <property type="term" value="F:nucleic acid binding"/>
    <property type="evidence" value="ECO:0007669"/>
    <property type="project" value="InterPro"/>
</dbReference>
<dbReference type="Pfam" id="PF00929">
    <property type="entry name" value="RNase_T"/>
    <property type="match status" value="1"/>
</dbReference>
<dbReference type="CDD" id="cd06127">
    <property type="entry name" value="DEDDh"/>
    <property type="match status" value="1"/>
</dbReference>
<evidence type="ECO:0000256" key="2">
    <source>
        <dbReference type="ARBA" id="ARBA00026073"/>
    </source>
</evidence>
<accession>A0AB39XR77</accession>
<dbReference type="GO" id="GO:0008408">
    <property type="term" value="F:3'-5' exonuclease activity"/>
    <property type="evidence" value="ECO:0007669"/>
    <property type="project" value="TreeGrafter"/>
</dbReference>
<sequence length="888" mass="97271">MSKASKPGKAGTVPETDVNMEPNVTLGDGADDDFDLPIVDEDIILSGAAADAADLEENFKNLPRILRVALLINQRSRNIHDRLVADIEMLRPGLPLTAKFATVDDAATALALAKDLDRCAVADDAPELRHLADCVRVLSLPMQTDLASSEDYRRVTRTLMAALTRLPADIDLQLAADIETFCVGWAMIPALQHRLPRYPRPGLVAAAEASNFGDLTATRRIEAAVETMRIRTEARVSSQRGEAEDIDERTAPRERVPPASATGLHQCVVAQLPVKEMKNTRLKDLLPQFEGVINKVVPLVTPPPLEQVRNALVLEFPYAKNVIDIVIADLVGRPTVLVRPILDLGEPGGGKSLFARRIAELLGVSCWRTDASRADSVFAGTDRRWSSAEPCHPFLAIARAGHANPMVLLDELEKAGGMSAGTRPDGVGRLWDCLLGLLESETSIRYPDPFFQSNVDLSHISYVATANSVAGLPRPLLDRFRVVTLALPSRDHLDALLPAVIAGLARDRGLDARWVAPLDRDEHAAIASSWKGARSAICASSSKSSYAIATPTRPGTETTIMYKPSNTPFGLPWRRPTNPLVKAPSEVPGSQEVDLSTDAETTETMARSLEATGNYKVLRRLVPRSTQPRSATDRIGLIIDLETTGLDTTRNEVLEIAAIKFGYAGDRITSIIDTFQGFQQPSAPIEPAITALTGITDTMVEGYHVDSTALEQFVANSHIVIAHNAAFDRKVAERHWPFFANCHWACSAMGIDWKAHGLAGARLAYLLSQCGLFHDAHRALDDCHAVLEILALDLPGTKQSGLAALLDRARRPQHRIWADGAPFALKDTLKQRGYRWNDGTDGRPKAWYVDADTVDAELDYLRKEIYRRDDLDIVWRTITSLDRFSTRI</sequence>
<keyword evidence="5" id="KW-0378">Hydrolase</keyword>
<organism evidence="5">
    <name type="scientific">Bradyrhizobium sp. LLZ17</name>
    <dbReference type="NCBI Taxonomy" id="3239388"/>
    <lineage>
        <taxon>Bacteria</taxon>
        <taxon>Pseudomonadati</taxon>
        <taxon>Pseudomonadota</taxon>
        <taxon>Alphaproteobacteria</taxon>
        <taxon>Hyphomicrobiales</taxon>
        <taxon>Nitrobacteraceae</taxon>
        <taxon>Bradyrhizobium</taxon>
    </lineage>
</organism>
<dbReference type="InterPro" id="IPR013520">
    <property type="entry name" value="Ribonucl_H"/>
</dbReference>
<evidence type="ECO:0000313" key="5">
    <source>
        <dbReference type="EMBL" id="XDV60288.1"/>
    </source>
</evidence>